<accession>A0ABX2VCU0</accession>
<evidence type="ECO:0000313" key="2">
    <source>
        <dbReference type="Proteomes" id="UP000078447"/>
    </source>
</evidence>
<dbReference type="Proteomes" id="UP000078447">
    <property type="component" value="Unassembled WGS sequence"/>
</dbReference>
<evidence type="ECO:0000313" key="1">
    <source>
        <dbReference type="EMBL" id="OAN16059.1"/>
    </source>
</evidence>
<sequence>MEEELFFHTIERLMWRSISCGKVGEEVHGVDVDPEEEPVKWRLVRVQNQIRLKKEFGGELTYAHDVEHYEVKQTGQTLVFELNQRQRTVQCKKGGSS</sequence>
<dbReference type="EMBL" id="LVVL01000001">
    <property type="protein sequence ID" value="OAN16059.1"/>
    <property type="molecule type" value="Genomic_DNA"/>
</dbReference>
<gene>
    <name evidence="1" type="ORF">A3783_09045</name>
</gene>
<proteinExistence type="predicted"/>
<comment type="caution">
    <text evidence="1">The sequence shown here is derived from an EMBL/GenBank/DDBJ whole genome shotgun (WGS) entry which is preliminary data.</text>
</comment>
<reference evidence="1 2" key="1">
    <citation type="submission" date="2016-03" db="EMBL/GenBank/DDBJ databases">
        <authorList>
            <person name="Cho S.-Y."/>
            <person name="Lim S."/>
            <person name="Kim H."/>
            <person name="Soh E.H."/>
            <person name="Moon J.S."/>
        </authorList>
    </citation>
    <scope>NUCLEOTIDE SEQUENCE [LARGE SCALE GENOMIC DNA]</scope>
    <source>
        <strain evidence="1 2">KCTC 3810</strain>
    </source>
</reference>
<keyword evidence="2" id="KW-1185">Reference proteome</keyword>
<organism evidence="1 2">
    <name type="scientific">Exiguobacterium undae</name>
    <dbReference type="NCBI Taxonomy" id="169177"/>
    <lineage>
        <taxon>Bacteria</taxon>
        <taxon>Bacillati</taxon>
        <taxon>Bacillota</taxon>
        <taxon>Bacilli</taxon>
        <taxon>Bacillales</taxon>
        <taxon>Bacillales Family XII. Incertae Sedis</taxon>
        <taxon>Exiguobacterium</taxon>
    </lineage>
</organism>
<protein>
    <submittedName>
        <fullName evidence="1">Uncharacterized protein</fullName>
    </submittedName>
</protein>
<name>A0ABX2VCU0_9BACL</name>